<dbReference type="AlphaFoldDB" id="A0A9X1WGY4"/>
<keyword evidence="1" id="KW-0812">Transmembrane</keyword>
<keyword evidence="1" id="KW-0472">Membrane</keyword>
<evidence type="ECO:0000256" key="1">
    <source>
        <dbReference type="SAM" id="Phobius"/>
    </source>
</evidence>
<feature type="transmembrane region" description="Helical" evidence="1">
    <location>
        <begin position="12"/>
        <end position="35"/>
    </location>
</feature>
<gene>
    <name evidence="2" type="ORF">MUN33_09445</name>
</gene>
<evidence type="ECO:0000313" key="3">
    <source>
        <dbReference type="Proteomes" id="UP001139207"/>
    </source>
</evidence>
<comment type="caution">
    <text evidence="2">The sequence shown here is derived from an EMBL/GenBank/DDBJ whole genome shotgun (WGS) entry which is preliminary data.</text>
</comment>
<dbReference type="NCBIfam" id="TIGR03816">
    <property type="entry name" value="tadE_like_DECH"/>
    <property type="match status" value="1"/>
</dbReference>
<name>A0A9X1WGY4_9CORY</name>
<dbReference type="Proteomes" id="UP001139207">
    <property type="component" value="Unassembled WGS sequence"/>
</dbReference>
<reference evidence="2" key="1">
    <citation type="submission" date="2022-04" db="EMBL/GenBank/DDBJ databases">
        <title>Corynebacterium kalidii LD5P10.</title>
        <authorList>
            <person name="Sun J.Q."/>
        </authorList>
    </citation>
    <scope>NUCLEOTIDE SEQUENCE</scope>
    <source>
        <strain evidence="2">LD5P10</strain>
    </source>
</reference>
<protein>
    <submittedName>
        <fullName evidence="2">Flp pilus-assembly TadE/G-like family protein</fullName>
    </submittedName>
</protein>
<evidence type="ECO:0000313" key="2">
    <source>
        <dbReference type="EMBL" id="MCJ7858934.1"/>
    </source>
</evidence>
<organism evidence="2 3">
    <name type="scientific">Corynebacterium kalidii</name>
    <dbReference type="NCBI Taxonomy" id="2931982"/>
    <lineage>
        <taxon>Bacteria</taxon>
        <taxon>Bacillati</taxon>
        <taxon>Actinomycetota</taxon>
        <taxon>Actinomycetes</taxon>
        <taxon>Mycobacteriales</taxon>
        <taxon>Corynebacteriaceae</taxon>
        <taxon>Corynebacterium</taxon>
    </lineage>
</organism>
<keyword evidence="1" id="KW-1133">Transmembrane helix</keyword>
<sequence length="122" mass="11924">MSRRRWDDDAGNVTVAGAAVILAVVVLALLIGSGVTGMVQSHRATHAADMTALSAASVMQRASVADACAVARGIAEDNGARLTSCDLVSGDDTAHGPPGLEGISVTVSVAGKTASAAAGPVG</sequence>
<dbReference type="EMBL" id="JALIEA010000013">
    <property type="protein sequence ID" value="MCJ7858934.1"/>
    <property type="molecule type" value="Genomic_DNA"/>
</dbReference>
<proteinExistence type="predicted"/>
<keyword evidence="3" id="KW-1185">Reference proteome</keyword>
<accession>A0A9X1WGY4</accession>
<dbReference type="RefSeq" id="WP_244804661.1">
    <property type="nucleotide sequence ID" value="NZ_JALIEA010000013.1"/>
</dbReference>
<dbReference type="InterPro" id="IPR021202">
    <property type="entry name" value="Rv3654c-like"/>
</dbReference>